<organism evidence="1 2">
    <name type="scientific">Paracraurococcus lichenis</name>
    <dbReference type="NCBI Taxonomy" id="3064888"/>
    <lineage>
        <taxon>Bacteria</taxon>
        <taxon>Pseudomonadati</taxon>
        <taxon>Pseudomonadota</taxon>
        <taxon>Alphaproteobacteria</taxon>
        <taxon>Acetobacterales</taxon>
        <taxon>Roseomonadaceae</taxon>
        <taxon>Paracraurococcus</taxon>
    </lineage>
</organism>
<accession>A0ABT9E8H3</accession>
<protein>
    <submittedName>
        <fullName evidence="1">Uncharacterized protein</fullName>
    </submittedName>
</protein>
<dbReference type="RefSeq" id="WP_305107362.1">
    <property type="nucleotide sequence ID" value="NZ_JAUTWS010000049.1"/>
</dbReference>
<evidence type="ECO:0000313" key="2">
    <source>
        <dbReference type="Proteomes" id="UP001243009"/>
    </source>
</evidence>
<sequence>MHREEVDQGRPVQDLEPEALFCIAVIRTWVAARRPDGMPSLDWREVCRRGELSEDTVQAFDAFLHTVHRAMRRPLDIRCCTCPQVGRDEDLLLALIAALQRDDALSALDVLASWLEQPAIMPALPLAMRLAATARTCGICLRGHTVTQPQFATDNLPAEKRIMH</sequence>
<name>A0ABT9E8H3_9PROT</name>
<proteinExistence type="predicted"/>
<evidence type="ECO:0000313" key="1">
    <source>
        <dbReference type="EMBL" id="MDO9712506.1"/>
    </source>
</evidence>
<dbReference type="EMBL" id="JAUTWS010000049">
    <property type="protein sequence ID" value="MDO9712506.1"/>
    <property type="molecule type" value="Genomic_DNA"/>
</dbReference>
<dbReference type="Proteomes" id="UP001243009">
    <property type="component" value="Unassembled WGS sequence"/>
</dbReference>
<gene>
    <name evidence="1" type="ORF">Q7A36_29460</name>
</gene>
<reference evidence="1 2" key="1">
    <citation type="submission" date="2023-08" db="EMBL/GenBank/DDBJ databases">
        <title>The draft genome sequence of Paracraurococcus sp. LOR1-02.</title>
        <authorList>
            <person name="Kingkaew E."/>
            <person name="Tanasupawat S."/>
        </authorList>
    </citation>
    <scope>NUCLEOTIDE SEQUENCE [LARGE SCALE GENOMIC DNA]</scope>
    <source>
        <strain evidence="1 2">LOR1-02</strain>
    </source>
</reference>
<comment type="caution">
    <text evidence="1">The sequence shown here is derived from an EMBL/GenBank/DDBJ whole genome shotgun (WGS) entry which is preliminary data.</text>
</comment>
<keyword evidence="2" id="KW-1185">Reference proteome</keyword>